<evidence type="ECO:0000313" key="1">
    <source>
        <dbReference type="EMBL" id="EUC51012.1"/>
    </source>
</evidence>
<dbReference type="EMBL" id="KI963919">
    <property type="protein sequence ID" value="EUC51012.1"/>
    <property type="molecule type" value="Genomic_DNA"/>
</dbReference>
<accession>W6ZGN7</accession>
<dbReference type="KEGG" id="bor:COCMIDRAFT_80086"/>
<dbReference type="HOGENOM" id="CLU_2967132_0_0_1"/>
<proteinExistence type="predicted"/>
<evidence type="ECO:0000313" key="2">
    <source>
        <dbReference type="Proteomes" id="UP000054032"/>
    </source>
</evidence>
<dbReference type="GeneID" id="19125598"/>
<dbReference type="Proteomes" id="UP000054032">
    <property type="component" value="Unassembled WGS sequence"/>
</dbReference>
<protein>
    <submittedName>
        <fullName evidence="1">Uncharacterized protein</fullName>
    </submittedName>
</protein>
<keyword evidence="2" id="KW-1185">Reference proteome</keyword>
<dbReference type="AlphaFoldDB" id="W6ZGN7"/>
<name>W6ZGN7_COCMI</name>
<organism evidence="1 2">
    <name type="scientific">Bipolaris oryzae ATCC 44560</name>
    <dbReference type="NCBI Taxonomy" id="930090"/>
    <lineage>
        <taxon>Eukaryota</taxon>
        <taxon>Fungi</taxon>
        <taxon>Dikarya</taxon>
        <taxon>Ascomycota</taxon>
        <taxon>Pezizomycotina</taxon>
        <taxon>Dothideomycetes</taxon>
        <taxon>Pleosporomycetidae</taxon>
        <taxon>Pleosporales</taxon>
        <taxon>Pleosporineae</taxon>
        <taxon>Pleosporaceae</taxon>
        <taxon>Bipolaris</taxon>
    </lineage>
</organism>
<sequence>PLTSPVTSPSVSITQFSASCASCHSFALRLHSGADPLLLTANHSHHLHSSTPYNLDKQI</sequence>
<feature type="non-terminal residue" evidence="1">
    <location>
        <position position="1"/>
    </location>
</feature>
<dbReference type="RefSeq" id="XP_007682391.1">
    <property type="nucleotide sequence ID" value="XM_007684201.1"/>
</dbReference>
<gene>
    <name evidence="1" type="ORF">COCMIDRAFT_80086</name>
</gene>
<reference evidence="1 2" key="1">
    <citation type="journal article" date="2013" name="PLoS Genet.">
        <title>Comparative genome structure, secondary metabolite, and effector coding capacity across Cochliobolus pathogens.</title>
        <authorList>
            <person name="Condon B.J."/>
            <person name="Leng Y."/>
            <person name="Wu D."/>
            <person name="Bushley K.E."/>
            <person name="Ohm R.A."/>
            <person name="Otillar R."/>
            <person name="Martin J."/>
            <person name="Schackwitz W."/>
            <person name="Grimwood J."/>
            <person name="MohdZainudin N."/>
            <person name="Xue C."/>
            <person name="Wang R."/>
            <person name="Manning V.A."/>
            <person name="Dhillon B."/>
            <person name="Tu Z.J."/>
            <person name="Steffenson B.J."/>
            <person name="Salamov A."/>
            <person name="Sun H."/>
            <person name="Lowry S."/>
            <person name="LaButti K."/>
            <person name="Han J."/>
            <person name="Copeland A."/>
            <person name="Lindquist E."/>
            <person name="Barry K."/>
            <person name="Schmutz J."/>
            <person name="Baker S.E."/>
            <person name="Ciuffetti L.M."/>
            <person name="Grigoriev I.V."/>
            <person name="Zhong S."/>
            <person name="Turgeon B.G."/>
        </authorList>
    </citation>
    <scope>NUCLEOTIDE SEQUENCE [LARGE SCALE GENOMIC DNA]</scope>
    <source>
        <strain evidence="1 2">ATCC 44560</strain>
    </source>
</reference>